<dbReference type="SUPFAM" id="SSF69500">
    <property type="entry name" value="DTD-like"/>
    <property type="match status" value="2"/>
</dbReference>
<dbReference type="Pfam" id="PF02580">
    <property type="entry name" value="Tyr_Deacylase"/>
    <property type="match status" value="2"/>
</dbReference>
<dbReference type="EMBL" id="JMSN01000011">
    <property type="protein sequence ID" value="KDN52388.1"/>
    <property type="molecule type" value="Genomic_DNA"/>
</dbReference>
<dbReference type="STRING" id="1037660.A0A066WIM7"/>
<dbReference type="Gene3D" id="3.50.80.10">
    <property type="entry name" value="D-tyrosyl-tRNA(Tyr) deacylase"/>
    <property type="match status" value="1"/>
</dbReference>
<dbReference type="InParanoid" id="A0A066WIM7"/>
<reference evidence="7 8" key="1">
    <citation type="submission" date="2014-05" db="EMBL/GenBank/DDBJ databases">
        <title>Draft genome sequence of a rare smut relative, Tilletiaria anomala UBC 951.</title>
        <authorList>
            <consortium name="DOE Joint Genome Institute"/>
            <person name="Toome M."/>
            <person name="Kuo A."/>
            <person name="Henrissat B."/>
            <person name="Lipzen A."/>
            <person name="Tritt A."/>
            <person name="Yoshinaga Y."/>
            <person name="Zane M."/>
            <person name="Barry K."/>
            <person name="Grigoriev I.V."/>
            <person name="Spatafora J.W."/>
            <person name="Aimea M.C."/>
        </authorList>
    </citation>
    <scope>NUCLEOTIDE SEQUENCE [LARGE SCALE GENOMIC DNA]</scope>
    <source>
        <strain evidence="7 8">UBC 951</strain>
    </source>
</reference>
<dbReference type="InterPro" id="IPR003732">
    <property type="entry name" value="Daa-tRNA_deacyls_DTD"/>
</dbReference>
<dbReference type="InterPro" id="IPR023509">
    <property type="entry name" value="DTD-like_sf"/>
</dbReference>
<proteinExistence type="inferred from homology"/>
<dbReference type="GeneID" id="25263847"/>
<evidence type="ECO:0000256" key="2">
    <source>
        <dbReference type="ARBA" id="ARBA00013056"/>
    </source>
</evidence>
<dbReference type="GO" id="GO:0005737">
    <property type="term" value="C:cytoplasm"/>
    <property type="evidence" value="ECO:0007669"/>
    <property type="project" value="InterPro"/>
</dbReference>
<comment type="similarity">
    <text evidence="1">Belongs to the DTD family.</text>
</comment>
<dbReference type="OMA" id="VFGADMK"/>
<dbReference type="RefSeq" id="XP_013245229.1">
    <property type="nucleotide sequence ID" value="XM_013389775.1"/>
</dbReference>
<gene>
    <name evidence="7" type="ORF">K437DRAFT_254373</name>
</gene>
<dbReference type="Proteomes" id="UP000027361">
    <property type="component" value="Unassembled WGS sequence"/>
</dbReference>
<comment type="catalytic activity">
    <reaction evidence="5">
        <text>glycyl-tRNA(Ala) + H2O = tRNA(Ala) + glycine + H(+)</text>
        <dbReference type="Rhea" id="RHEA:53744"/>
        <dbReference type="Rhea" id="RHEA-COMP:9657"/>
        <dbReference type="Rhea" id="RHEA-COMP:13640"/>
        <dbReference type="ChEBI" id="CHEBI:15377"/>
        <dbReference type="ChEBI" id="CHEBI:15378"/>
        <dbReference type="ChEBI" id="CHEBI:57305"/>
        <dbReference type="ChEBI" id="CHEBI:78442"/>
        <dbReference type="ChEBI" id="CHEBI:78522"/>
        <dbReference type="EC" id="3.1.1.96"/>
    </reaction>
</comment>
<accession>A0A066WIM7</accession>
<name>A0A066WIM7_TILAU</name>
<sequence length="219" mass="23444">MRAVLQRVKAASVEVNGRIISRIGPGIVALIGISTEDTAAEISPLVTRVLGAKLWNEGLTAQAILRGEADKLIVANGHGGRVVASILEDANGKLEDPVKQNPADDTQDTALAQNGAHKSGGEELWGGKPWKTNVVALGGEVLCVSQFTLHARMNKGTKPDFHRAMGGQSARELYEQFLASMREAYKCDCIKDGQFGAMMDVSFVNDGPVTIILDTFDKK</sequence>
<evidence type="ECO:0000256" key="5">
    <source>
        <dbReference type="ARBA" id="ARBA00047676"/>
    </source>
</evidence>
<evidence type="ECO:0000256" key="1">
    <source>
        <dbReference type="ARBA" id="ARBA00009673"/>
    </source>
</evidence>
<evidence type="ECO:0000313" key="7">
    <source>
        <dbReference type="EMBL" id="KDN52388.1"/>
    </source>
</evidence>
<dbReference type="PANTHER" id="PTHR10472">
    <property type="entry name" value="D-TYROSYL-TRNA TYR DEACYLASE"/>
    <property type="match status" value="1"/>
</dbReference>
<dbReference type="HOGENOM" id="CLU_076901_0_4_1"/>
<dbReference type="AlphaFoldDB" id="A0A066WIM7"/>
<organism evidence="7 8">
    <name type="scientific">Tilletiaria anomala (strain ATCC 24038 / CBS 436.72 / UBC 951)</name>
    <dbReference type="NCBI Taxonomy" id="1037660"/>
    <lineage>
        <taxon>Eukaryota</taxon>
        <taxon>Fungi</taxon>
        <taxon>Dikarya</taxon>
        <taxon>Basidiomycota</taxon>
        <taxon>Ustilaginomycotina</taxon>
        <taxon>Exobasidiomycetes</taxon>
        <taxon>Georgefischeriales</taxon>
        <taxon>Tilletiariaceae</taxon>
        <taxon>Tilletiaria</taxon>
    </lineage>
</organism>
<dbReference type="OrthoDB" id="275783at2759"/>
<dbReference type="FunCoup" id="A0A066WIM7">
    <property type="interactions" value="274"/>
</dbReference>
<evidence type="ECO:0000256" key="4">
    <source>
        <dbReference type="ARBA" id="ARBA00032747"/>
    </source>
</evidence>
<keyword evidence="8" id="KW-1185">Reference proteome</keyword>
<evidence type="ECO:0000313" key="8">
    <source>
        <dbReference type="Proteomes" id="UP000027361"/>
    </source>
</evidence>
<protein>
    <recommendedName>
        <fullName evidence="3">D-aminoacyl-tRNA deacylase</fullName>
        <ecNumber evidence="2">3.1.1.96</ecNumber>
    </recommendedName>
    <alternativeName>
        <fullName evidence="4">Gly-tRNA(Ala) deacylase</fullName>
    </alternativeName>
</protein>
<dbReference type="EC" id="3.1.1.96" evidence="2"/>
<comment type="catalytic activity">
    <reaction evidence="6">
        <text>a D-aminoacyl-tRNA + H2O = a tRNA + a D-alpha-amino acid + H(+)</text>
        <dbReference type="Rhea" id="RHEA:13953"/>
        <dbReference type="Rhea" id="RHEA-COMP:10123"/>
        <dbReference type="Rhea" id="RHEA-COMP:10124"/>
        <dbReference type="ChEBI" id="CHEBI:15377"/>
        <dbReference type="ChEBI" id="CHEBI:15378"/>
        <dbReference type="ChEBI" id="CHEBI:59871"/>
        <dbReference type="ChEBI" id="CHEBI:78442"/>
        <dbReference type="ChEBI" id="CHEBI:79333"/>
        <dbReference type="EC" id="3.1.1.96"/>
    </reaction>
</comment>
<dbReference type="GO" id="GO:0051500">
    <property type="term" value="F:D-tyrosyl-tRNA(Tyr) deacylase activity"/>
    <property type="evidence" value="ECO:0007669"/>
    <property type="project" value="TreeGrafter"/>
</dbReference>
<dbReference type="PANTHER" id="PTHR10472:SF5">
    <property type="entry name" value="D-AMINOACYL-TRNA DEACYLASE 1"/>
    <property type="match status" value="1"/>
</dbReference>
<comment type="caution">
    <text evidence="7">The sequence shown here is derived from an EMBL/GenBank/DDBJ whole genome shotgun (WGS) entry which is preliminary data.</text>
</comment>
<evidence type="ECO:0000256" key="6">
    <source>
        <dbReference type="ARBA" id="ARBA00048018"/>
    </source>
</evidence>
<evidence type="ECO:0000256" key="3">
    <source>
        <dbReference type="ARBA" id="ARBA00020007"/>
    </source>
</evidence>